<dbReference type="OrthoDB" id="9804504at2"/>
<dbReference type="PANTHER" id="PTHR42700">
    <property type="entry name" value="SULFATE ADENYLYLTRANSFERASE"/>
    <property type="match status" value="1"/>
</dbReference>
<keyword evidence="3" id="KW-0418">Kinase</keyword>
<name>A0A559J0Y8_9BACL</name>
<dbReference type="Gene3D" id="3.40.50.300">
    <property type="entry name" value="P-loop containing nucleotide triphosphate hydrolases"/>
    <property type="match status" value="1"/>
</dbReference>
<proteinExistence type="predicted"/>
<evidence type="ECO:0000313" key="4">
    <source>
        <dbReference type="Proteomes" id="UP000318102"/>
    </source>
</evidence>
<dbReference type="InterPro" id="IPR027417">
    <property type="entry name" value="P-loop_NTPase"/>
</dbReference>
<dbReference type="GO" id="GO:0005524">
    <property type="term" value="F:ATP binding"/>
    <property type="evidence" value="ECO:0007669"/>
    <property type="project" value="InterPro"/>
</dbReference>
<reference evidence="3 4" key="1">
    <citation type="submission" date="2019-07" db="EMBL/GenBank/DDBJ databases">
        <authorList>
            <person name="Kim J."/>
        </authorList>
    </citation>
    <scope>NUCLEOTIDE SEQUENCE [LARGE SCALE GENOMIC DNA]</scope>
    <source>
        <strain evidence="3 4">N4</strain>
    </source>
</reference>
<keyword evidence="1 3" id="KW-0808">Transferase</keyword>
<dbReference type="PANTHER" id="PTHR42700:SF1">
    <property type="entry name" value="SULFATE ADENYLYLTRANSFERASE"/>
    <property type="match status" value="1"/>
</dbReference>
<gene>
    <name evidence="3" type="ORF">FPZ44_11115</name>
</gene>
<dbReference type="EMBL" id="VNJK01000001">
    <property type="protein sequence ID" value="TVX93554.1"/>
    <property type="molecule type" value="Genomic_DNA"/>
</dbReference>
<dbReference type="NCBIfam" id="NF004041">
    <property type="entry name" value="PRK05541.1"/>
    <property type="match status" value="1"/>
</dbReference>
<evidence type="ECO:0000259" key="2">
    <source>
        <dbReference type="Pfam" id="PF01583"/>
    </source>
</evidence>
<dbReference type="GO" id="GO:0019379">
    <property type="term" value="P:sulfate assimilation, phosphoadenylyl sulfate reduction by phosphoadenylyl-sulfate reductase (thioredoxin)"/>
    <property type="evidence" value="ECO:0007669"/>
    <property type="project" value="TreeGrafter"/>
</dbReference>
<dbReference type="CDD" id="cd02027">
    <property type="entry name" value="APSK"/>
    <property type="match status" value="1"/>
</dbReference>
<dbReference type="GO" id="GO:0005737">
    <property type="term" value="C:cytoplasm"/>
    <property type="evidence" value="ECO:0007669"/>
    <property type="project" value="TreeGrafter"/>
</dbReference>
<dbReference type="AlphaFoldDB" id="A0A559J0Y8"/>
<organism evidence="3 4">
    <name type="scientific">Paenibacillus agilis</name>
    <dbReference type="NCBI Taxonomy" id="3020863"/>
    <lineage>
        <taxon>Bacteria</taxon>
        <taxon>Bacillati</taxon>
        <taxon>Bacillota</taxon>
        <taxon>Bacilli</taxon>
        <taxon>Bacillales</taxon>
        <taxon>Paenibacillaceae</taxon>
        <taxon>Paenibacillus</taxon>
    </lineage>
</organism>
<dbReference type="Pfam" id="PF01583">
    <property type="entry name" value="APS_kinase"/>
    <property type="match status" value="1"/>
</dbReference>
<dbReference type="SUPFAM" id="SSF52540">
    <property type="entry name" value="P-loop containing nucleoside triphosphate hydrolases"/>
    <property type="match status" value="1"/>
</dbReference>
<evidence type="ECO:0000256" key="1">
    <source>
        <dbReference type="ARBA" id="ARBA00022679"/>
    </source>
</evidence>
<dbReference type="EC" id="2.7.1.25" evidence="3"/>
<dbReference type="InterPro" id="IPR059117">
    <property type="entry name" value="APS_kinase_dom"/>
</dbReference>
<protein>
    <submittedName>
        <fullName evidence="3">Adenylyl-sulfate kinase</fullName>
        <ecNumber evidence="3">2.7.1.25</ecNumber>
    </submittedName>
</protein>
<feature type="domain" description="APS kinase" evidence="2">
    <location>
        <begin position="3"/>
        <end position="146"/>
    </location>
</feature>
<dbReference type="GO" id="GO:0004020">
    <property type="term" value="F:adenylylsulfate kinase activity"/>
    <property type="evidence" value="ECO:0007669"/>
    <property type="project" value="UniProtKB-EC"/>
</dbReference>
<dbReference type="RefSeq" id="WP_144990146.1">
    <property type="nucleotide sequence ID" value="NZ_VNJK01000001.1"/>
</dbReference>
<evidence type="ECO:0000313" key="3">
    <source>
        <dbReference type="EMBL" id="TVX93554.1"/>
    </source>
</evidence>
<dbReference type="InterPro" id="IPR050512">
    <property type="entry name" value="Sulf_AdTrans/APS_kinase"/>
</dbReference>
<dbReference type="GO" id="GO:0010134">
    <property type="term" value="P:sulfate assimilation via adenylyl sulfate reduction"/>
    <property type="evidence" value="ECO:0007669"/>
    <property type="project" value="TreeGrafter"/>
</dbReference>
<keyword evidence="4" id="KW-1185">Reference proteome</keyword>
<comment type="caution">
    <text evidence="3">The sequence shown here is derived from an EMBL/GenBank/DDBJ whole genome shotgun (WGS) entry which is preliminary data.</text>
</comment>
<sequence>MSVYWITGLSGAGKSTVAAALYERLKCIESVVLLDGDSLREVFGDDIGYTYVDRKKSAMRNSRLCKLISDQNISVICATISMFDVVRAWNRENILDYCEIYLNTPMELLYRRDQKKLYSRALLGQITNVLGVDMPFEEPKKPDVVILNDGVLTPEAIVEQIIANRVLYERN</sequence>
<dbReference type="GO" id="GO:0004781">
    <property type="term" value="F:sulfate adenylyltransferase (ATP) activity"/>
    <property type="evidence" value="ECO:0007669"/>
    <property type="project" value="TreeGrafter"/>
</dbReference>
<dbReference type="Proteomes" id="UP000318102">
    <property type="component" value="Unassembled WGS sequence"/>
</dbReference>
<accession>A0A559J0Y8</accession>